<protein>
    <recommendedName>
        <fullName evidence="2 5">Elongation factor Ts</fullName>
        <shortName evidence="5">EF-Ts</shortName>
    </recommendedName>
</protein>
<evidence type="ECO:0000259" key="6">
    <source>
        <dbReference type="Pfam" id="PF00889"/>
    </source>
</evidence>
<dbReference type="Gene3D" id="3.30.479.20">
    <property type="entry name" value="Elongation factor Ts, dimerisation domain"/>
    <property type="match status" value="1"/>
</dbReference>
<dbReference type="GO" id="GO:0003746">
    <property type="term" value="F:translation elongation factor activity"/>
    <property type="evidence" value="ECO:0007669"/>
    <property type="project" value="UniProtKB-UniRule"/>
</dbReference>
<organism evidence="7 8">
    <name type="scientific">Candidatus Karelsulcia muelleri</name>
    <dbReference type="NCBI Taxonomy" id="336810"/>
    <lineage>
        <taxon>Bacteria</taxon>
        <taxon>Pseudomonadati</taxon>
        <taxon>Bacteroidota</taxon>
        <taxon>Flavobacteriia</taxon>
        <taxon>Flavobacteriales</taxon>
        <taxon>Candidatus Karelsulcia</taxon>
    </lineage>
</organism>
<comment type="similarity">
    <text evidence="1 5">Belongs to the EF-Ts family.</text>
</comment>
<dbReference type="SUPFAM" id="SSF46934">
    <property type="entry name" value="UBA-like"/>
    <property type="match status" value="1"/>
</dbReference>
<dbReference type="GO" id="GO:0005737">
    <property type="term" value="C:cytoplasm"/>
    <property type="evidence" value="ECO:0007669"/>
    <property type="project" value="UniProtKB-SubCell"/>
</dbReference>
<dbReference type="HAMAP" id="MF_00050">
    <property type="entry name" value="EF_Ts"/>
    <property type="match status" value="1"/>
</dbReference>
<comment type="subcellular location">
    <subcellularLocation>
        <location evidence="5">Cytoplasm</location>
    </subcellularLocation>
</comment>
<dbReference type="EMBL" id="CP028359">
    <property type="protein sequence ID" value="AXN02571.1"/>
    <property type="molecule type" value="Genomic_DNA"/>
</dbReference>
<dbReference type="InterPro" id="IPR036402">
    <property type="entry name" value="EF-Ts_dimer_sf"/>
</dbReference>
<dbReference type="Pfam" id="PF00889">
    <property type="entry name" value="EF_TS"/>
    <property type="match status" value="1"/>
</dbReference>
<comment type="function">
    <text evidence="5">Associates with the EF-Tu.GDP complex and induces the exchange of GDP to GTP. It remains bound to the aminoacyl-tRNA.EF-Tu.GTP complex up to the GTP hydrolysis stage on the ribosome.</text>
</comment>
<dbReference type="PANTHER" id="PTHR11741">
    <property type="entry name" value="ELONGATION FACTOR TS"/>
    <property type="match status" value="1"/>
</dbReference>
<gene>
    <name evidence="5" type="primary">tsf</name>
    <name evidence="7" type="ORF">C9I73_019</name>
</gene>
<feature type="domain" description="Translation elongation factor EFTs/EF1B dimerisation" evidence="6">
    <location>
        <begin position="81"/>
        <end position="192"/>
    </location>
</feature>
<evidence type="ECO:0000256" key="4">
    <source>
        <dbReference type="ARBA" id="ARBA00022917"/>
    </source>
</evidence>
<proteinExistence type="inferred from homology"/>
<evidence type="ECO:0000256" key="1">
    <source>
        <dbReference type="ARBA" id="ARBA00005532"/>
    </source>
</evidence>
<dbReference type="Proteomes" id="UP000257017">
    <property type="component" value="Chromosome"/>
</dbReference>
<dbReference type="InterPro" id="IPR009060">
    <property type="entry name" value="UBA-like_sf"/>
</dbReference>
<evidence type="ECO:0000256" key="3">
    <source>
        <dbReference type="ARBA" id="ARBA00022768"/>
    </source>
</evidence>
<dbReference type="Gene3D" id="1.10.8.10">
    <property type="entry name" value="DNA helicase RuvA subunit, C-terminal domain"/>
    <property type="match status" value="1"/>
</dbReference>
<evidence type="ECO:0000256" key="2">
    <source>
        <dbReference type="ARBA" id="ARBA00016956"/>
    </source>
</evidence>
<accession>A0A346E0R6</accession>
<dbReference type="AlphaFoldDB" id="A0A346E0R6"/>
<keyword evidence="5" id="KW-0963">Cytoplasm</keyword>
<keyword evidence="4 5" id="KW-0648">Protein biosynthesis</keyword>
<evidence type="ECO:0000256" key="5">
    <source>
        <dbReference type="HAMAP-Rule" id="MF_00050"/>
    </source>
</evidence>
<dbReference type="InterPro" id="IPR001816">
    <property type="entry name" value="Transl_elong_EFTs/EF1B"/>
</dbReference>
<feature type="region of interest" description="Involved in Mg(2+) ion dislocation from EF-Tu" evidence="5">
    <location>
        <begin position="85"/>
        <end position="88"/>
    </location>
</feature>
<evidence type="ECO:0000313" key="8">
    <source>
        <dbReference type="Proteomes" id="UP000257017"/>
    </source>
</evidence>
<dbReference type="PANTHER" id="PTHR11741:SF0">
    <property type="entry name" value="ELONGATION FACTOR TS, MITOCHONDRIAL"/>
    <property type="match status" value="1"/>
</dbReference>
<dbReference type="InterPro" id="IPR014039">
    <property type="entry name" value="Transl_elong_EFTs/EF1B_dimer"/>
</dbReference>
<sequence length="216" mass="25288">MNMQPTILKNIKKLRKITSASVMECKKAIIFSKGNINLGISYLIHKSNKQARTTRTKTKFKINFILCRRNKTKTKIIAIILSTETDFVTKNDLFQKLSTFILEVACLCNNKSELLKYKINNLSLFQIITYFSKSIIQENIEFKTFVFIKSSFLNFYIYHNFNKAAIIGFSNYLPGIEYISKYLAMQLFANENKINTYVRNNIINLFNLKHIIYKIL</sequence>
<reference evidence="7 8" key="1">
    <citation type="submission" date="2018-03" db="EMBL/GenBank/DDBJ databases">
        <title>A parallel universe: an anciently diverged bacterial symbiosis in a Hawaiian planthopper (Hemiptera: Cixiidae) reveals rearranged nutritional responsibilities.</title>
        <authorList>
            <person name="Bennett G."/>
            <person name="Mao M."/>
        </authorList>
    </citation>
    <scope>NUCLEOTIDE SEQUENCE [LARGE SCALE GENOMIC DNA]</scope>
    <source>
        <strain evidence="7 8">OLIH</strain>
    </source>
</reference>
<evidence type="ECO:0000313" key="7">
    <source>
        <dbReference type="EMBL" id="AXN02571.1"/>
    </source>
</evidence>
<name>A0A346E0R6_9FLAO</name>
<keyword evidence="3 5" id="KW-0251">Elongation factor</keyword>